<accession>A0ABT2BWZ8</accession>
<evidence type="ECO:0000256" key="1">
    <source>
        <dbReference type="SAM" id="MobiDB-lite"/>
    </source>
</evidence>
<dbReference type="EMBL" id="JANUHC010000003">
    <property type="protein sequence ID" value="MCS0629666.1"/>
    <property type="molecule type" value="Genomic_DNA"/>
</dbReference>
<feature type="region of interest" description="Disordered" evidence="1">
    <location>
        <begin position="98"/>
        <end position="155"/>
    </location>
</feature>
<reference evidence="2" key="1">
    <citation type="submission" date="2022-08" db="EMBL/GenBank/DDBJ databases">
        <title>Reclassification of Massilia species as members of the genera Telluria, Duganella, Pseudoduganella, Mokoshia gen. nov. and Zemynaea gen. nov. using orthogonal and non-orthogonal genome-based approaches.</title>
        <authorList>
            <person name="Bowman J.P."/>
        </authorList>
    </citation>
    <scope>NUCLEOTIDE SEQUENCE</scope>
    <source>
        <strain evidence="2">LMG 11547</strain>
    </source>
</reference>
<name>A0ABT2BWZ8_9BURK</name>
<gene>
    <name evidence="2" type="ORF">NX786_10010</name>
</gene>
<keyword evidence="3" id="KW-1185">Reference proteome</keyword>
<proteinExistence type="predicted"/>
<dbReference type="RefSeq" id="WP_259448791.1">
    <property type="nucleotide sequence ID" value="NZ_CP119520.1"/>
</dbReference>
<comment type="caution">
    <text evidence="2">The sequence shown here is derived from an EMBL/GenBank/DDBJ whole genome shotgun (WGS) entry which is preliminary data.</text>
</comment>
<evidence type="ECO:0000313" key="2">
    <source>
        <dbReference type="EMBL" id="MCS0629666.1"/>
    </source>
</evidence>
<evidence type="ECO:0000313" key="3">
    <source>
        <dbReference type="Proteomes" id="UP001165263"/>
    </source>
</evidence>
<sequence>MRHTLKAVFDQPGDAQHALDALLASGYPRADMALSNTPATEPDTSLRHTAARLLGTLYHRRAQPGDMRERHIVTLTTGTDPEAARAAGIMGQYHPAGLEDIPDEGDPAVRTGTVAPRHDYPPGTAPGALQHHPHEDSHYFGTQDADAPPAGNTFRETMGSIARWDNPDEDATWAAPAGDKAPRSDQTWEDVEPALKRDWEQRHAGSEASAWDKVKLAMRHGWERMHH</sequence>
<dbReference type="Proteomes" id="UP001165263">
    <property type="component" value="Unassembled WGS sequence"/>
</dbReference>
<protein>
    <submittedName>
        <fullName evidence="2">Uncharacterized protein</fullName>
    </submittedName>
</protein>
<organism evidence="2 3">
    <name type="scientific">Telluria mixta</name>
    <dbReference type="NCBI Taxonomy" id="34071"/>
    <lineage>
        <taxon>Bacteria</taxon>
        <taxon>Pseudomonadati</taxon>
        <taxon>Pseudomonadota</taxon>
        <taxon>Betaproteobacteria</taxon>
        <taxon>Burkholderiales</taxon>
        <taxon>Oxalobacteraceae</taxon>
        <taxon>Telluria group</taxon>
        <taxon>Telluria</taxon>
    </lineage>
</organism>